<dbReference type="Gene3D" id="1.10.10.630">
    <property type="entry name" value="DnaD domain-like"/>
    <property type="match status" value="1"/>
</dbReference>
<accession>A0A372LSE8</accession>
<reference evidence="5 6" key="1">
    <citation type="submission" date="2018-08" db="EMBL/GenBank/DDBJ databases">
        <title>Bacillus chawlae sp. nov., Bacillus glennii sp. nov., and Bacillus saganii sp. nov. Isolated from the Vehicle Assembly Building at Kennedy Space Center where the Viking Spacecraft were Assembled.</title>
        <authorList>
            <person name="Seuylemezian A."/>
            <person name="Vaishampayan P."/>
        </authorList>
    </citation>
    <scope>NUCLEOTIDE SEQUENCE [LARGE SCALE GENOMIC DNA]</scope>
    <source>
        <strain evidence="5 6">V47-23a</strain>
    </source>
</reference>
<name>A0A372LSE8_9BACI</name>
<feature type="region of interest" description="Disordered" evidence="2">
    <location>
        <begin position="400"/>
        <end position="452"/>
    </location>
</feature>
<dbReference type="Pfam" id="PF07261">
    <property type="entry name" value="DnaB_2"/>
    <property type="match status" value="1"/>
</dbReference>
<keyword evidence="6" id="KW-1185">Reference proteome</keyword>
<evidence type="ECO:0000259" key="3">
    <source>
        <dbReference type="Pfam" id="PF07261"/>
    </source>
</evidence>
<protein>
    <submittedName>
        <fullName evidence="5">Replication initiation and membrane attachment protein</fullName>
    </submittedName>
</protein>
<proteinExistence type="inferred from homology"/>
<dbReference type="InterPro" id="IPR034829">
    <property type="entry name" value="DnaD-like_sf"/>
</dbReference>
<comment type="similarity">
    <text evidence="1">Belongs to the DnaB/DnaD family.</text>
</comment>
<feature type="domain" description="DnaB/C C-terminal" evidence="3">
    <location>
        <begin position="330"/>
        <end position="393"/>
    </location>
</feature>
<comment type="caution">
    <text evidence="5">The sequence shown here is derived from an EMBL/GenBank/DDBJ whole genome shotgun (WGS) entry which is preliminary data.</text>
</comment>
<evidence type="ECO:0000256" key="2">
    <source>
        <dbReference type="SAM" id="MobiDB-lite"/>
    </source>
</evidence>
<organism evidence="5 6">
    <name type="scientific">Peribacillus saganii</name>
    <dbReference type="NCBI Taxonomy" id="2303992"/>
    <lineage>
        <taxon>Bacteria</taxon>
        <taxon>Bacillati</taxon>
        <taxon>Bacillota</taxon>
        <taxon>Bacilli</taxon>
        <taxon>Bacillales</taxon>
        <taxon>Bacillaceae</taxon>
        <taxon>Peribacillus</taxon>
    </lineage>
</organism>
<dbReference type="OrthoDB" id="2082007at2"/>
<sequence>MTKHWQELLPVDRYTVSAAGMIHDYDRKILTMLYQPLIGPVCISLYITLWSELEENRLWSNSSLHYGLMNTMAINLREIYDARIKLEGLGLLKVFKKKDNDETEFIYELHPPLSPEQFFTDGMLNVYLFKKVGKVHFGRLKKFFCDETISIDEYSEVTKPFPEVFSSEHLESLYTTDEAQSHFAADTGQKFIGKTGDAELTGFEPFFDFKLLFSGLNNSLVPQKAFTAKAKDTIAKLAFLYGIDALQMQNLILRAVDGENEIDLEELRKAARDWYQIEHYENLPSLSDRVQPAIYLTQTAEPKTKEEQLIRHLETVSPRQRLIQVSGGAEPSKNDLQIIEDIMMNQNLPPGVINVLIEYVMLKSDMKLSKGYVEKIAGHWARKKIVTVKQAMELAKKEHRQYQEWQDGKGSNKQSGKKPIRTEQVPEWLKNEHNPVPEQKGQKDSRELEEQKKQMLERLKKLNNKG</sequence>
<evidence type="ECO:0000313" key="6">
    <source>
        <dbReference type="Proteomes" id="UP000264541"/>
    </source>
</evidence>
<evidence type="ECO:0000313" key="5">
    <source>
        <dbReference type="EMBL" id="RFU70722.1"/>
    </source>
</evidence>
<feature type="compositionally biased region" description="Basic and acidic residues" evidence="2">
    <location>
        <begin position="429"/>
        <end position="452"/>
    </location>
</feature>
<evidence type="ECO:0000256" key="1">
    <source>
        <dbReference type="ARBA" id="ARBA00093462"/>
    </source>
</evidence>
<dbReference type="Proteomes" id="UP000264541">
    <property type="component" value="Unassembled WGS sequence"/>
</dbReference>
<dbReference type="InterPro" id="IPR058660">
    <property type="entry name" value="WHD_DnaB"/>
</dbReference>
<evidence type="ECO:0000259" key="4">
    <source>
        <dbReference type="Pfam" id="PF25888"/>
    </source>
</evidence>
<dbReference type="AlphaFoldDB" id="A0A372LSE8"/>
<feature type="domain" description="Replicative helicase loading/DNA remodeling protein DnaB N-terminal winged helix" evidence="4">
    <location>
        <begin position="10"/>
        <end position="186"/>
    </location>
</feature>
<dbReference type="InterPro" id="IPR006343">
    <property type="entry name" value="DnaB/C_C"/>
</dbReference>
<dbReference type="RefSeq" id="WP_117325586.1">
    <property type="nucleotide sequence ID" value="NZ_QVTE01000012.1"/>
</dbReference>
<gene>
    <name evidence="5" type="ORF">D0469_05220</name>
</gene>
<dbReference type="EMBL" id="QVTE01000012">
    <property type="protein sequence ID" value="RFU70722.1"/>
    <property type="molecule type" value="Genomic_DNA"/>
</dbReference>
<dbReference type="Pfam" id="PF25888">
    <property type="entry name" value="WHD_DnaB"/>
    <property type="match status" value="1"/>
</dbReference>